<dbReference type="SUPFAM" id="SSF103473">
    <property type="entry name" value="MFS general substrate transporter"/>
    <property type="match status" value="2"/>
</dbReference>
<keyword evidence="3" id="KW-0813">Transport</keyword>
<feature type="transmembrane region" description="Helical" evidence="10">
    <location>
        <begin position="269"/>
        <end position="291"/>
    </location>
</feature>
<evidence type="ECO:0000256" key="6">
    <source>
        <dbReference type="ARBA" id="ARBA00022989"/>
    </source>
</evidence>
<sequence length="636" mass="70492">DSYSQRLDLIITSWFLLFRCRCTLSFDKQTPFIMPLRRPNWVLQRKDTDNACADPQPSKSNLAIRLDPRDKTQVESTNDPEVQRPVEELKPSHGEAQHGVDVAEAITASWTRKYLIAAYILFWCIYCTNAFQSSITNNLTPYVTSSFELHSLTSTISVVASVMSGACYMPVAKILNVWGRPQGFAIMAAISTIGLIMMAVCRNVETYAAAQVFYNVGFSGLIFSIDVLTSDSSSLKDRGLAYAYTSTPYIITAFAGPEAAESFYEEISWRWGFGIFCIILPVVALPLFVLLKRSETKAKNLGLLERPKSGRSFLQSVWYYLVEFDILGIITLAGGLSLFLLPFSLADLAPHGWKTDYIIAMLVVGILLLISTYFVERFLAPKPFIPYHLLTNRTVLATCMLDATWQVAYYCWDSYFTSYLQVVYQTSISTAGYIAASYDIVSGVWLIGVGLLVRYTGRFKWMLWCAVSIYTLAEGLMIYFRLPHHGGVGFIVMCQCFIAIGGGTMTLIQQVAVLAVAEHGEFASMLALLGLFGYMGGAVGGAISGAIWTNTLPEELAKFLPESALGDLNTIYEDLDTQLSYAWGSPVREAIVHAYAVAQTRMLIAGTAVMVIGFICVALIRDINVKQIQQVKGVLF</sequence>
<evidence type="ECO:0000256" key="5">
    <source>
        <dbReference type="ARBA" id="ARBA00022692"/>
    </source>
</evidence>
<comment type="similarity">
    <text evidence="2">Belongs to the major facilitator superfamily.</text>
</comment>
<dbReference type="InterPro" id="IPR011701">
    <property type="entry name" value="MFS"/>
</dbReference>
<evidence type="ECO:0000256" key="10">
    <source>
        <dbReference type="SAM" id="Phobius"/>
    </source>
</evidence>
<keyword evidence="7" id="KW-0408">Iron</keyword>
<evidence type="ECO:0000313" key="13">
    <source>
        <dbReference type="Proteomes" id="UP000269276"/>
    </source>
</evidence>
<evidence type="ECO:0000256" key="1">
    <source>
        <dbReference type="ARBA" id="ARBA00004141"/>
    </source>
</evidence>
<reference evidence="12 13" key="1">
    <citation type="journal article" date="2018" name="BMC Genomics">
        <title>Genomic evidence for intraspecific hybridization in a clonal and extremely halotolerant yeast.</title>
        <authorList>
            <person name="Gostincar C."/>
            <person name="Stajich J.E."/>
            <person name="Zupancic J."/>
            <person name="Zalar P."/>
            <person name="Gunde-Cimerman N."/>
        </authorList>
    </citation>
    <scope>NUCLEOTIDE SEQUENCE [LARGE SCALE GENOMIC DNA]</scope>
    <source>
        <strain evidence="12 13">EXF-2682</strain>
    </source>
</reference>
<dbReference type="AlphaFoldDB" id="A0A3M7E9I1"/>
<evidence type="ECO:0000256" key="7">
    <source>
        <dbReference type="ARBA" id="ARBA00023004"/>
    </source>
</evidence>
<keyword evidence="4" id="KW-0410">Iron transport</keyword>
<comment type="caution">
    <text evidence="12">The sequence shown here is derived from an EMBL/GenBank/DDBJ whole genome shotgun (WGS) entry which is preliminary data.</text>
</comment>
<evidence type="ECO:0000256" key="3">
    <source>
        <dbReference type="ARBA" id="ARBA00022448"/>
    </source>
</evidence>
<feature type="transmembrane region" description="Helical" evidence="10">
    <location>
        <begin position="206"/>
        <end position="228"/>
    </location>
</feature>
<feature type="transmembrane region" description="Helical" evidence="10">
    <location>
        <begin position="114"/>
        <end position="132"/>
    </location>
</feature>
<feature type="domain" description="Major facilitator superfamily (MFS) profile" evidence="11">
    <location>
        <begin position="118"/>
        <end position="625"/>
    </location>
</feature>
<dbReference type="PANTHER" id="PTHR23501:SF55">
    <property type="entry name" value="SIDEROPHORE IRON TRANSPORTER, PUTATIVE (AFU_ORTHOLOGUE AFUA_3G03440)-RELATED"/>
    <property type="match status" value="1"/>
</dbReference>
<feature type="transmembrane region" description="Helical" evidence="10">
    <location>
        <begin position="183"/>
        <end position="200"/>
    </location>
</feature>
<dbReference type="Gene3D" id="1.20.1250.20">
    <property type="entry name" value="MFS general substrate transporter like domains"/>
    <property type="match status" value="2"/>
</dbReference>
<dbReference type="Proteomes" id="UP000269276">
    <property type="component" value="Unassembled WGS sequence"/>
</dbReference>
<feature type="transmembrane region" description="Helical" evidence="10">
    <location>
        <begin position="357"/>
        <end position="375"/>
    </location>
</feature>
<feature type="transmembrane region" description="Helical" evidence="10">
    <location>
        <begin position="317"/>
        <end position="345"/>
    </location>
</feature>
<feature type="transmembrane region" description="Helical" evidence="10">
    <location>
        <begin position="395"/>
        <end position="412"/>
    </location>
</feature>
<dbReference type="InterPro" id="IPR036259">
    <property type="entry name" value="MFS_trans_sf"/>
</dbReference>
<keyword evidence="9 10" id="KW-0472">Membrane</keyword>
<evidence type="ECO:0000313" key="12">
    <source>
        <dbReference type="EMBL" id="RMY73248.1"/>
    </source>
</evidence>
<proteinExistence type="inferred from homology"/>
<dbReference type="GO" id="GO:0005886">
    <property type="term" value="C:plasma membrane"/>
    <property type="evidence" value="ECO:0007669"/>
    <property type="project" value="TreeGrafter"/>
</dbReference>
<name>A0A3M7E9I1_HORWE</name>
<dbReference type="EMBL" id="QWIP01000101">
    <property type="protein sequence ID" value="RMY73248.1"/>
    <property type="molecule type" value="Genomic_DNA"/>
</dbReference>
<evidence type="ECO:0000256" key="9">
    <source>
        <dbReference type="ARBA" id="ARBA00023136"/>
    </source>
</evidence>
<evidence type="ECO:0000259" key="11">
    <source>
        <dbReference type="PROSITE" id="PS50850"/>
    </source>
</evidence>
<feature type="non-terminal residue" evidence="12">
    <location>
        <position position="1"/>
    </location>
</feature>
<evidence type="ECO:0000256" key="8">
    <source>
        <dbReference type="ARBA" id="ARBA00023065"/>
    </source>
</evidence>
<dbReference type="PANTHER" id="PTHR23501">
    <property type="entry name" value="MAJOR FACILITATOR SUPERFAMILY"/>
    <property type="match status" value="1"/>
</dbReference>
<dbReference type="Pfam" id="PF07690">
    <property type="entry name" value="MFS_1"/>
    <property type="match status" value="1"/>
</dbReference>
<feature type="transmembrane region" description="Helical" evidence="10">
    <location>
        <begin position="526"/>
        <end position="548"/>
    </location>
</feature>
<evidence type="ECO:0000256" key="2">
    <source>
        <dbReference type="ARBA" id="ARBA00008335"/>
    </source>
</evidence>
<dbReference type="FunFam" id="1.20.1250.20:FF:000302">
    <property type="entry name" value="MFS siderochrome iron transporter MirB"/>
    <property type="match status" value="1"/>
</dbReference>
<comment type="subcellular location">
    <subcellularLocation>
        <location evidence="1">Membrane</location>
        <topology evidence="1">Multi-pass membrane protein</topology>
    </subcellularLocation>
</comment>
<organism evidence="12 13">
    <name type="scientific">Hortaea werneckii</name>
    <name type="common">Black yeast</name>
    <name type="synonym">Cladosporium werneckii</name>
    <dbReference type="NCBI Taxonomy" id="91943"/>
    <lineage>
        <taxon>Eukaryota</taxon>
        <taxon>Fungi</taxon>
        <taxon>Dikarya</taxon>
        <taxon>Ascomycota</taxon>
        <taxon>Pezizomycotina</taxon>
        <taxon>Dothideomycetes</taxon>
        <taxon>Dothideomycetidae</taxon>
        <taxon>Mycosphaerellales</taxon>
        <taxon>Teratosphaeriaceae</taxon>
        <taxon>Hortaea</taxon>
    </lineage>
</organism>
<keyword evidence="8" id="KW-0406">Ion transport</keyword>
<feature type="transmembrane region" description="Helical" evidence="10">
    <location>
        <begin position="488"/>
        <end position="514"/>
    </location>
</feature>
<keyword evidence="5 10" id="KW-0812">Transmembrane</keyword>
<dbReference type="GO" id="GO:0006826">
    <property type="term" value="P:iron ion transport"/>
    <property type="evidence" value="ECO:0007669"/>
    <property type="project" value="UniProtKB-KW"/>
</dbReference>
<gene>
    <name evidence="12" type="ORF">D0863_04001</name>
</gene>
<evidence type="ECO:0000256" key="4">
    <source>
        <dbReference type="ARBA" id="ARBA00022496"/>
    </source>
</evidence>
<dbReference type="PROSITE" id="PS50850">
    <property type="entry name" value="MFS"/>
    <property type="match status" value="1"/>
</dbReference>
<dbReference type="GO" id="GO:0022857">
    <property type="term" value="F:transmembrane transporter activity"/>
    <property type="evidence" value="ECO:0007669"/>
    <property type="project" value="InterPro"/>
</dbReference>
<dbReference type="GO" id="GO:0010106">
    <property type="term" value="P:cellular response to iron ion starvation"/>
    <property type="evidence" value="ECO:0007669"/>
    <property type="project" value="UniProtKB-ARBA"/>
</dbReference>
<dbReference type="OrthoDB" id="4078873at2759"/>
<dbReference type="InterPro" id="IPR020846">
    <property type="entry name" value="MFS_dom"/>
</dbReference>
<accession>A0A3M7E9I1</accession>
<feature type="transmembrane region" description="Helical" evidence="10">
    <location>
        <begin position="432"/>
        <end position="454"/>
    </location>
</feature>
<feature type="transmembrane region" description="Helical" evidence="10">
    <location>
        <begin position="602"/>
        <end position="620"/>
    </location>
</feature>
<protein>
    <recommendedName>
        <fullName evidence="11">Major facilitator superfamily (MFS) profile domain-containing protein</fullName>
    </recommendedName>
</protein>
<dbReference type="FunFam" id="1.20.1250.20:FF:000284">
    <property type="entry name" value="Siderophore iron transporter mirB"/>
    <property type="match status" value="1"/>
</dbReference>
<keyword evidence="6 10" id="KW-1133">Transmembrane helix</keyword>
<feature type="transmembrane region" description="Helical" evidence="10">
    <location>
        <begin position="461"/>
        <end position="482"/>
    </location>
</feature>